<dbReference type="InterPro" id="IPR001478">
    <property type="entry name" value="PDZ"/>
</dbReference>
<evidence type="ECO:0000313" key="3">
    <source>
        <dbReference type="WBParaSite" id="TCLT_0000744901-mRNA-1"/>
    </source>
</evidence>
<dbReference type="PANTHER" id="PTHR12345">
    <property type="entry name" value="SYNTENIN RELATED"/>
    <property type="match status" value="1"/>
</dbReference>
<dbReference type="PANTHER" id="PTHR12345:SF3">
    <property type="entry name" value="PDZ DOMAIN-CONTAINING PROTEIN"/>
    <property type="match status" value="1"/>
</dbReference>
<protein>
    <submittedName>
        <fullName evidence="3">PDZ domain-containing protein</fullName>
    </submittedName>
</protein>
<name>A0A0N5D3E1_THECL</name>
<dbReference type="OMA" id="CITKSLM"/>
<evidence type="ECO:0000256" key="1">
    <source>
        <dbReference type="ARBA" id="ARBA00022737"/>
    </source>
</evidence>
<accession>A0A0N5D3E1</accession>
<dbReference type="Pfam" id="PF00595">
    <property type="entry name" value="PDZ"/>
    <property type="match status" value="1"/>
</dbReference>
<dbReference type="GO" id="GO:0005886">
    <property type="term" value="C:plasma membrane"/>
    <property type="evidence" value="ECO:0007669"/>
    <property type="project" value="TreeGrafter"/>
</dbReference>
<evidence type="ECO:0000259" key="2">
    <source>
        <dbReference type="PROSITE" id="PS50106"/>
    </source>
</evidence>
<dbReference type="InterPro" id="IPR041489">
    <property type="entry name" value="PDZ_6"/>
</dbReference>
<dbReference type="AlphaFoldDB" id="A0A0N5D3E1"/>
<keyword evidence="1" id="KW-0677">Repeat</keyword>
<sequence>LSHLQNSRPNPWNPQFTATVQPSLGNCLPITANDVIVAPITSQCTGLVKANLTHGIRKVILNRFRGQKYGMKMQTVNQGIFVQWVEEDSPAAVAGIRFGDQVLSVNEMEVFGMTGQKVINIMKKSKRDVVVVLRDRPLARTITLHKDTRGILGIVYRDNLIVSVVKHSSASRNGLLVNQRIIEVDGQNVMSLEGKELHSYLENAPMIVTLTLMPTKFYEELTKGLD</sequence>
<feature type="domain" description="PDZ" evidence="2">
    <location>
        <begin position="141"/>
        <end position="216"/>
    </location>
</feature>
<dbReference type="Pfam" id="PF17820">
    <property type="entry name" value="PDZ_6"/>
    <property type="match status" value="1"/>
</dbReference>
<dbReference type="InterPro" id="IPR036034">
    <property type="entry name" value="PDZ_sf"/>
</dbReference>
<dbReference type="WBParaSite" id="TCLT_0000744901-mRNA-1">
    <property type="protein sequence ID" value="TCLT_0000744901-mRNA-1"/>
    <property type="gene ID" value="TCLT_0000744901"/>
</dbReference>
<organism evidence="3">
    <name type="scientific">Thelazia callipaeda</name>
    <name type="common">Oriental eyeworm</name>
    <name type="synonym">Parasitic nematode</name>
    <dbReference type="NCBI Taxonomy" id="103827"/>
    <lineage>
        <taxon>Eukaryota</taxon>
        <taxon>Metazoa</taxon>
        <taxon>Ecdysozoa</taxon>
        <taxon>Nematoda</taxon>
        <taxon>Chromadorea</taxon>
        <taxon>Rhabditida</taxon>
        <taxon>Spirurina</taxon>
        <taxon>Spiruromorpha</taxon>
        <taxon>Thelazioidea</taxon>
        <taxon>Thelaziidae</taxon>
        <taxon>Thelazia</taxon>
    </lineage>
</organism>
<dbReference type="GO" id="GO:0005737">
    <property type="term" value="C:cytoplasm"/>
    <property type="evidence" value="ECO:0007669"/>
    <property type="project" value="TreeGrafter"/>
</dbReference>
<reference evidence="3" key="1">
    <citation type="submission" date="2017-02" db="UniProtKB">
        <authorList>
            <consortium name="WormBaseParasite"/>
        </authorList>
    </citation>
    <scope>IDENTIFICATION</scope>
</reference>
<proteinExistence type="predicted"/>
<dbReference type="SMART" id="SM00228">
    <property type="entry name" value="PDZ"/>
    <property type="match status" value="2"/>
</dbReference>
<dbReference type="PROSITE" id="PS50106">
    <property type="entry name" value="PDZ"/>
    <property type="match status" value="2"/>
</dbReference>
<feature type="domain" description="PDZ" evidence="2">
    <location>
        <begin position="58"/>
        <end position="137"/>
    </location>
</feature>
<dbReference type="Gene3D" id="2.30.42.10">
    <property type="match status" value="2"/>
</dbReference>
<dbReference type="SUPFAM" id="SSF50156">
    <property type="entry name" value="PDZ domain-like"/>
    <property type="match status" value="2"/>
</dbReference>
<dbReference type="InterPro" id="IPR051230">
    <property type="entry name" value="APP-Binding"/>
</dbReference>